<feature type="binding site" evidence="4">
    <location>
        <position position="168"/>
    </location>
    <ligand>
        <name>NADP(+)</name>
        <dbReference type="ChEBI" id="CHEBI:58349"/>
    </ligand>
</feature>
<comment type="domain">
    <text evidence="4">Contains a large N-terminal NADP-binding domain, and a smaller C-terminal substrate-binding domain.</text>
</comment>
<feature type="binding site" evidence="4">
    <location>
        <begin position="31"/>
        <end position="32"/>
    </location>
    <ligand>
        <name>NADP(+)</name>
        <dbReference type="ChEBI" id="CHEBI:58349"/>
    </ligand>
</feature>
<evidence type="ECO:0000313" key="6">
    <source>
        <dbReference type="EMBL" id="NEN75873.1"/>
    </source>
</evidence>
<dbReference type="NCBIfam" id="TIGR02197">
    <property type="entry name" value="heptose_epim"/>
    <property type="match status" value="1"/>
</dbReference>
<dbReference type="UniPathway" id="UPA00356">
    <property type="reaction ID" value="UER00440"/>
</dbReference>
<dbReference type="Proteomes" id="UP000477651">
    <property type="component" value="Unassembled WGS sequence"/>
</dbReference>
<keyword evidence="7" id="KW-1185">Reference proteome</keyword>
<protein>
    <recommendedName>
        <fullName evidence="4">ADP-L-glycero-D-manno-heptose-6-epimerase</fullName>
        <ecNumber evidence="4">5.1.3.20</ecNumber>
    </recommendedName>
    <alternativeName>
        <fullName evidence="4">ADP-L-glycero-beta-D-manno-heptose-6-epimerase</fullName>
        <shortName evidence="4">ADP-glyceromanno-heptose 6-epimerase</shortName>
        <shortName evidence="4">ADP-hep 6-epimerase</shortName>
        <shortName evidence="4">AGME</shortName>
    </alternativeName>
</protein>
<dbReference type="AlphaFoldDB" id="A0A6L9Y697"/>
<comment type="cofactor">
    <cofactor evidence="4">
        <name>NADP(+)</name>
        <dbReference type="ChEBI" id="CHEBI:58349"/>
    </cofactor>
    <text evidence="4">Binds 1 NADP(+) per subunit.</text>
</comment>
<dbReference type="PANTHER" id="PTHR43103">
    <property type="entry name" value="NUCLEOSIDE-DIPHOSPHATE-SUGAR EPIMERASE"/>
    <property type="match status" value="1"/>
</dbReference>
<comment type="similarity">
    <text evidence="4">Belongs to the NAD(P)-dependent epimerase/dehydratase family. HldD subfamily.</text>
</comment>
<keyword evidence="2 4" id="KW-0413">Isomerase</keyword>
<comment type="pathway">
    <text evidence="4">Nucleotide-sugar biosynthesis; ADP-L-glycero-beta-D-manno-heptose biosynthesis; ADP-L-glycero-beta-D-manno-heptose from D-glycero-beta-D-manno-heptose 7-phosphate: step 4/4.</text>
</comment>
<organism evidence="6 7">
    <name type="scientific">Pelistega ratti</name>
    <dbReference type="NCBI Taxonomy" id="2652177"/>
    <lineage>
        <taxon>Bacteria</taxon>
        <taxon>Pseudomonadati</taxon>
        <taxon>Pseudomonadota</taxon>
        <taxon>Betaproteobacteria</taxon>
        <taxon>Burkholderiales</taxon>
        <taxon>Alcaligenaceae</taxon>
        <taxon>Pelistega</taxon>
    </lineage>
</organism>
<accession>A0A6L9Y697</accession>
<feature type="binding site" evidence="4">
    <location>
        <position position="185"/>
    </location>
    <ligand>
        <name>substrate</name>
    </ligand>
</feature>
<feature type="domain" description="NAD-dependent epimerase/dehydratase" evidence="5">
    <location>
        <begin position="2"/>
        <end position="240"/>
    </location>
</feature>
<feature type="binding site" evidence="4">
    <location>
        <begin position="10"/>
        <end position="11"/>
    </location>
    <ligand>
        <name>NADP(+)</name>
        <dbReference type="ChEBI" id="CHEBI:58349"/>
    </ligand>
</feature>
<feature type="binding site" evidence="4">
    <location>
        <position position="287"/>
    </location>
    <ligand>
        <name>substrate</name>
    </ligand>
</feature>
<feature type="binding site" evidence="4">
    <location>
        <position position="167"/>
    </location>
    <ligand>
        <name>substrate</name>
    </ligand>
</feature>
<feature type="active site" description="Proton acceptor" evidence="4">
    <location>
        <position position="138"/>
    </location>
</feature>
<evidence type="ECO:0000256" key="3">
    <source>
        <dbReference type="ARBA" id="ARBA00023277"/>
    </source>
</evidence>
<reference evidence="6 7" key="1">
    <citation type="submission" date="2020-02" db="EMBL/GenBank/DDBJ databases">
        <title>Pelistega sp. NLN82 were isolated from wild rodents of the Hainan Island.</title>
        <authorList>
            <person name="Niu N."/>
            <person name="Zhou J."/>
        </authorList>
    </citation>
    <scope>NUCLEOTIDE SEQUENCE [LARGE SCALE GENOMIC DNA]</scope>
    <source>
        <strain evidence="6 7">NLN82</strain>
    </source>
</reference>
<evidence type="ECO:0000256" key="4">
    <source>
        <dbReference type="HAMAP-Rule" id="MF_01601"/>
    </source>
</evidence>
<dbReference type="Gene3D" id="3.40.50.720">
    <property type="entry name" value="NAD(P)-binding Rossmann-like Domain"/>
    <property type="match status" value="1"/>
</dbReference>
<dbReference type="CDD" id="cd05248">
    <property type="entry name" value="ADP_GME_SDR_e"/>
    <property type="match status" value="1"/>
</dbReference>
<dbReference type="EC" id="5.1.3.20" evidence="4"/>
<dbReference type="GO" id="GO:0097171">
    <property type="term" value="P:ADP-L-glycero-beta-D-manno-heptose biosynthetic process"/>
    <property type="evidence" value="ECO:0007669"/>
    <property type="project" value="UniProtKB-UniPathway"/>
</dbReference>
<feature type="binding site" evidence="4">
    <location>
        <position position="38"/>
    </location>
    <ligand>
        <name>NADP(+)</name>
        <dbReference type="ChEBI" id="CHEBI:58349"/>
    </ligand>
</feature>
<evidence type="ECO:0000259" key="5">
    <source>
        <dbReference type="Pfam" id="PF01370"/>
    </source>
</evidence>
<proteinExistence type="inferred from homology"/>
<evidence type="ECO:0000313" key="7">
    <source>
        <dbReference type="Proteomes" id="UP000477651"/>
    </source>
</evidence>
<sequence>MIVVTGAAGFIGSNIVKGLNEKGITNILCVDDLTDGPKFVNLVDCQIADYMDKDLFRTLIKVDRLPRIKAIIHQGACSDTTEQDGRYMMDNNYQVTFELFQYCQTKRIPFLYASSAAVYGASEKYIEDLQYERPLNVYGYSKFLFDQVVRRHMHQLQAQVVGLRYFNVYGPREQHKGRMASVAFHNMGQFQREGFLKLFGGYDGWGNGEQSRDFISVEDVVKVNLFFLEHSDKSGIFNCGTGRAQPFNDVAQAVITHLGGQALSLDEMVSQGKLRYIDFPEDLKGRYQSFTQADLTNLRAVGYTDDFLDVHTGIGRYIDVLKANKQLPT</sequence>
<dbReference type="Gene3D" id="3.90.25.10">
    <property type="entry name" value="UDP-galactose 4-epimerase, domain 1"/>
    <property type="match status" value="1"/>
</dbReference>
<name>A0A6L9Y697_9BURK</name>
<dbReference type="GO" id="GO:0008712">
    <property type="term" value="F:ADP-glyceromanno-heptose 6-epimerase activity"/>
    <property type="evidence" value="ECO:0007669"/>
    <property type="project" value="UniProtKB-UniRule"/>
</dbReference>
<feature type="binding site" evidence="4">
    <location>
        <position position="91"/>
    </location>
    <ligand>
        <name>NADP(+)</name>
        <dbReference type="ChEBI" id="CHEBI:58349"/>
    </ligand>
</feature>
<feature type="binding site" evidence="4">
    <location>
        <position position="176"/>
    </location>
    <ligand>
        <name>NADP(+)</name>
        <dbReference type="ChEBI" id="CHEBI:58349"/>
    </ligand>
</feature>
<dbReference type="HAMAP" id="MF_01601">
    <property type="entry name" value="Heptose_epimerase"/>
    <property type="match status" value="1"/>
</dbReference>
<dbReference type="EMBL" id="JAAGYR010000010">
    <property type="protein sequence ID" value="NEN75873.1"/>
    <property type="molecule type" value="Genomic_DNA"/>
</dbReference>
<feature type="binding site" evidence="4">
    <location>
        <position position="142"/>
    </location>
    <ligand>
        <name>NADP(+)</name>
        <dbReference type="ChEBI" id="CHEBI:58349"/>
    </ligand>
</feature>
<evidence type="ECO:0000256" key="1">
    <source>
        <dbReference type="ARBA" id="ARBA00022857"/>
    </source>
</evidence>
<feature type="binding site" evidence="4">
    <location>
        <position position="212"/>
    </location>
    <ligand>
        <name>substrate</name>
    </ligand>
</feature>
<dbReference type="InterPro" id="IPR011912">
    <property type="entry name" value="Heptose_epim"/>
</dbReference>
<feature type="binding site" evidence="4">
    <location>
        <position position="178"/>
    </location>
    <ligand>
        <name>substrate</name>
    </ligand>
</feature>
<dbReference type="RefSeq" id="WP_163764450.1">
    <property type="nucleotide sequence ID" value="NZ_JAAGYR010000010.1"/>
</dbReference>
<dbReference type="InterPro" id="IPR001509">
    <property type="entry name" value="Epimerase_deHydtase"/>
</dbReference>
<dbReference type="SUPFAM" id="SSF51735">
    <property type="entry name" value="NAD(P)-binding Rossmann-fold domains"/>
    <property type="match status" value="1"/>
</dbReference>
<feature type="binding site" evidence="4">
    <location>
        <begin position="199"/>
        <end position="202"/>
    </location>
    <ligand>
        <name>substrate</name>
    </ligand>
</feature>
<gene>
    <name evidence="6" type="primary">rfaD</name>
    <name evidence="4" type="synonym">hldD</name>
    <name evidence="6" type="ORF">F9B74_05975</name>
</gene>
<comment type="caution">
    <text evidence="6">The sequence shown here is derived from an EMBL/GenBank/DDBJ whole genome shotgun (WGS) entry which is preliminary data.</text>
</comment>
<comment type="function">
    <text evidence="4">Catalyzes the interconversion between ADP-D-glycero-beta-D-manno-heptose and ADP-L-glycero-beta-D-manno-heptose via an epimerization at carbon 6 of the heptose.</text>
</comment>
<feature type="active site" description="Proton acceptor" evidence="4">
    <location>
        <position position="176"/>
    </location>
</feature>
<dbReference type="GO" id="GO:0050661">
    <property type="term" value="F:NADP binding"/>
    <property type="evidence" value="ECO:0007669"/>
    <property type="project" value="InterPro"/>
</dbReference>
<evidence type="ECO:0000256" key="2">
    <source>
        <dbReference type="ARBA" id="ARBA00023235"/>
    </source>
</evidence>
<comment type="catalytic activity">
    <reaction evidence="4">
        <text>ADP-D-glycero-beta-D-manno-heptose = ADP-L-glycero-beta-D-manno-heptose</text>
        <dbReference type="Rhea" id="RHEA:17577"/>
        <dbReference type="ChEBI" id="CHEBI:59967"/>
        <dbReference type="ChEBI" id="CHEBI:61506"/>
        <dbReference type="EC" id="5.1.3.20"/>
    </reaction>
</comment>
<dbReference type="PANTHER" id="PTHR43103:SF3">
    <property type="entry name" value="ADP-L-GLYCERO-D-MANNO-HEPTOSE-6-EPIMERASE"/>
    <property type="match status" value="1"/>
</dbReference>
<dbReference type="InterPro" id="IPR036291">
    <property type="entry name" value="NAD(P)-bd_dom_sf"/>
</dbReference>
<dbReference type="Pfam" id="PF01370">
    <property type="entry name" value="Epimerase"/>
    <property type="match status" value="1"/>
</dbReference>
<keyword evidence="3 4" id="KW-0119">Carbohydrate metabolism</keyword>
<feature type="binding site" evidence="4">
    <location>
        <begin position="74"/>
        <end position="78"/>
    </location>
    <ligand>
        <name>NADP(+)</name>
        <dbReference type="ChEBI" id="CHEBI:58349"/>
    </ligand>
</feature>
<feature type="binding site" evidence="4">
    <location>
        <position position="53"/>
    </location>
    <ligand>
        <name>NADP(+)</name>
        <dbReference type="ChEBI" id="CHEBI:58349"/>
    </ligand>
</feature>
<comment type="subunit">
    <text evidence="4">Homopentamer.</text>
</comment>
<dbReference type="GO" id="GO:0005975">
    <property type="term" value="P:carbohydrate metabolic process"/>
    <property type="evidence" value="ECO:0007669"/>
    <property type="project" value="UniProtKB-UniRule"/>
</dbReference>
<keyword evidence="1 4" id="KW-0521">NADP</keyword>